<reference evidence="1" key="1">
    <citation type="journal article" date="2019" name="Sci. Rep.">
        <title>Draft genome of Tanacetum cinerariifolium, the natural source of mosquito coil.</title>
        <authorList>
            <person name="Yamashiro T."/>
            <person name="Shiraishi A."/>
            <person name="Satake H."/>
            <person name="Nakayama K."/>
        </authorList>
    </citation>
    <scope>NUCLEOTIDE SEQUENCE</scope>
</reference>
<comment type="caution">
    <text evidence="1">The sequence shown here is derived from an EMBL/GenBank/DDBJ whole genome shotgun (WGS) entry which is preliminary data.</text>
</comment>
<protein>
    <submittedName>
        <fullName evidence="1">Uncharacterized protein</fullName>
    </submittedName>
</protein>
<proteinExistence type="predicted"/>
<name>A0A699U5I2_TANCI</name>
<dbReference type="AlphaFoldDB" id="A0A699U5I2"/>
<sequence>GADDRPQTFAAEGGEAEVVRVEIGLDQREVTVRTTQTVGFGAVNQALIEFVVTADVVQMHMAGHRTDALAEEVLRRLAQAADAHAGVDHDVLIAPANVPDIAAQPRGDMGFGDQRDGVVDLLERIPLVCDFSQHGACLGPGEREERPSASQVAGDF</sequence>
<evidence type="ECO:0000313" key="1">
    <source>
        <dbReference type="EMBL" id="GFD17637.1"/>
    </source>
</evidence>
<organism evidence="1">
    <name type="scientific">Tanacetum cinerariifolium</name>
    <name type="common">Dalmatian daisy</name>
    <name type="synonym">Chrysanthemum cinerariifolium</name>
    <dbReference type="NCBI Taxonomy" id="118510"/>
    <lineage>
        <taxon>Eukaryota</taxon>
        <taxon>Viridiplantae</taxon>
        <taxon>Streptophyta</taxon>
        <taxon>Embryophyta</taxon>
        <taxon>Tracheophyta</taxon>
        <taxon>Spermatophyta</taxon>
        <taxon>Magnoliopsida</taxon>
        <taxon>eudicotyledons</taxon>
        <taxon>Gunneridae</taxon>
        <taxon>Pentapetalae</taxon>
        <taxon>asterids</taxon>
        <taxon>campanulids</taxon>
        <taxon>Asterales</taxon>
        <taxon>Asteraceae</taxon>
        <taxon>Asteroideae</taxon>
        <taxon>Anthemideae</taxon>
        <taxon>Anthemidinae</taxon>
        <taxon>Tanacetum</taxon>
    </lineage>
</organism>
<gene>
    <name evidence="1" type="ORF">Tci_889606</name>
</gene>
<feature type="non-terminal residue" evidence="1">
    <location>
        <position position="1"/>
    </location>
</feature>
<accession>A0A699U5I2</accession>
<dbReference type="EMBL" id="BKCJ011301638">
    <property type="protein sequence ID" value="GFD17637.1"/>
    <property type="molecule type" value="Genomic_DNA"/>
</dbReference>